<comment type="caution">
    <text evidence="11">The sequence shown here is derived from an EMBL/GenBank/DDBJ whole genome shotgun (WGS) entry which is preliminary data.</text>
</comment>
<organism evidence="11 12">
    <name type="scientific">Candidatus Roizmanbacteria bacterium GW2011_GWA2_36_23</name>
    <dbReference type="NCBI Taxonomy" id="1618480"/>
    <lineage>
        <taxon>Bacteria</taxon>
        <taxon>Candidatus Roizmaniibacteriota</taxon>
    </lineage>
</organism>
<evidence type="ECO:0000256" key="3">
    <source>
        <dbReference type="ARBA" id="ARBA00012640"/>
    </source>
</evidence>
<reference evidence="11 12" key="1">
    <citation type="journal article" date="2015" name="Nature">
        <title>rRNA introns, odd ribosomes, and small enigmatic genomes across a large radiation of phyla.</title>
        <authorList>
            <person name="Brown C.T."/>
            <person name="Hug L.A."/>
            <person name="Thomas B.C."/>
            <person name="Sharon I."/>
            <person name="Castelle C.J."/>
            <person name="Singh A."/>
            <person name="Wilkins M.J."/>
            <person name="Williams K.H."/>
            <person name="Banfield J.F."/>
        </authorList>
    </citation>
    <scope>NUCLEOTIDE SEQUENCE [LARGE SCALE GENOMIC DNA]</scope>
</reference>
<dbReference type="PANTHER" id="PTHR43344:SF2">
    <property type="entry name" value="PHOSPHOSERINE PHOSPHATASE"/>
    <property type="match status" value="1"/>
</dbReference>
<comment type="cofactor">
    <cofactor evidence="1">
        <name>Mg(2+)</name>
        <dbReference type="ChEBI" id="CHEBI:18420"/>
    </cofactor>
</comment>
<accession>A0A0G0HD57</accession>
<keyword evidence="5" id="KW-0479">Metal-binding</keyword>
<dbReference type="PANTHER" id="PTHR43344">
    <property type="entry name" value="PHOSPHOSERINE PHOSPHATASE"/>
    <property type="match status" value="1"/>
</dbReference>
<sequence length="252" mass="28719">MNTFDKIIFDVDSTLVTIEGLDELANLKGKRQEVTELTRLSMDGKVRLEEVFALKMAMIRPSKKDLEFLGQLYLQNITDDIVEIISLLRKLKKEVLQVTGNFYPAVKILAKHLKIPLKNVYSNKIYFNKYGEYVGFDARGPLSISGGKKVIINKIINNKPQNKIVFIGDGSTDMETKPPVKLFIGYGGIIKRPNVLSHSDIYISSRSLSPILRFILNKDEQEIGRTLCNKLFRKADKLIESNYVVIKNKSYE</sequence>
<dbReference type="SUPFAM" id="SSF56784">
    <property type="entry name" value="HAD-like"/>
    <property type="match status" value="1"/>
</dbReference>
<protein>
    <recommendedName>
        <fullName evidence="3">phosphoserine phosphatase</fullName>
        <ecNumber evidence="3">3.1.3.3</ecNumber>
    </recommendedName>
</protein>
<evidence type="ECO:0000256" key="4">
    <source>
        <dbReference type="ARBA" id="ARBA00022605"/>
    </source>
</evidence>
<comment type="pathway">
    <text evidence="2">Amino-acid biosynthesis; L-serine biosynthesis; L-serine from 3-phospho-D-glycerate: step 3/3.</text>
</comment>
<dbReference type="EC" id="3.1.3.3" evidence="3"/>
<gene>
    <name evidence="11" type="ORF">US11_C0003G0004</name>
</gene>
<keyword evidence="4" id="KW-0028">Amino-acid biosynthesis</keyword>
<evidence type="ECO:0000256" key="8">
    <source>
        <dbReference type="ARBA" id="ARBA00023299"/>
    </source>
</evidence>
<dbReference type="GO" id="GO:0000287">
    <property type="term" value="F:magnesium ion binding"/>
    <property type="evidence" value="ECO:0007669"/>
    <property type="project" value="TreeGrafter"/>
</dbReference>
<dbReference type="InterPro" id="IPR050582">
    <property type="entry name" value="HAD-like_SerB"/>
</dbReference>
<dbReference type="GO" id="GO:0036424">
    <property type="term" value="F:L-phosphoserine phosphatase activity"/>
    <property type="evidence" value="ECO:0007669"/>
    <property type="project" value="TreeGrafter"/>
</dbReference>
<dbReference type="AlphaFoldDB" id="A0A0G0HD57"/>
<keyword evidence="8" id="KW-0718">Serine biosynthesis</keyword>
<comment type="catalytic activity">
    <reaction evidence="9">
        <text>O-phospho-L-serine + H2O = L-serine + phosphate</text>
        <dbReference type="Rhea" id="RHEA:21208"/>
        <dbReference type="ChEBI" id="CHEBI:15377"/>
        <dbReference type="ChEBI" id="CHEBI:33384"/>
        <dbReference type="ChEBI" id="CHEBI:43474"/>
        <dbReference type="ChEBI" id="CHEBI:57524"/>
        <dbReference type="EC" id="3.1.3.3"/>
    </reaction>
</comment>
<dbReference type="InterPro" id="IPR023214">
    <property type="entry name" value="HAD_sf"/>
</dbReference>
<dbReference type="InterPro" id="IPR036412">
    <property type="entry name" value="HAD-like_sf"/>
</dbReference>
<dbReference type="GO" id="GO:0005737">
    <property type="term" value="C:cytoplasm"/>
    <property type="evidence" value="ECO:0007669"/>
    <property type="project" value="TreeGrafter"/>
</dbReference>
<proteinExistence type="predicted"/>
<comment type="catalytic activity">
    <reaction evidence="10">
        <text>O-phospho-D-serine + H2O = D-serine + phosphate</text>
        <dbReference type="Rhea" id="RHEA:24873"/>
        <dbReference type="ChEBI" id="CHEBI:15377"/>
        <dbReference type="ChEBI" id="CHEBI:35247"/>
        <dbReference type="ChEBI" id="CHEBI:43474"/>
        <dbReference type="ChEBI" id="CHEBI:58680"/>
        <dbReference type="EC" id="3.1.3.3"/>
    </reaction>
</comment>
<dbReference type="Gene3D" id="3.40.50.1000">
    <property type="entry name" value="HAD superfamily/HAD-like"/>
    <property type="match status" value="1"/>
</dbReference>
<evidence type="ECO:0000256" key="5">
    <source>
        <dbReference type="ARBA" id="ARBA00022723"/>
    </source>
</evidence>
<evidence type="ECO:0000313" key="11">
    <source>
        <dbReference type="EMBL" id="KKQ01861.1"/>
    </source>
</evidence>
<evidence type="ECO:0000256" key="9">
    <source>
        <dbReference type="ARBA" id="ARBA00048138"/>
    </source>
</evidence>
<dbReference type="Pfam" id="PF00702">
    <property type="entry name" value="Hydrolase"/>
    <property type="match status" value="1"/>
</dbReference>
<dbReference type="Gene3D" id="1.10.150.210">
    <property type="entry name" value="Phosphoserine phosphatase, domain 2"/>
    <property type="match status" value="1"/>
</dbReference>
<evidence type="ECO:0000256" key="6">
    <source>
        <dbReference type="ARBA" id="ARBA00022801"/>
    </source>
</evidence>
<dbReference type="GO" id="GO:0006564">
    <property type="term" value="P:L-serine biosynthetic process"/>
    <property type="evidence" value="ECO:0007669"/>
    <property type="project" value="UniProtKB-KW"/>
</dbReference>
<dbReference type="EMBL" id="LBRS01000003">
    <property type="protein sequence ID" value="KKQ01861.1"/>
    <property type="molecule type" value="Genomic_DNA"/>
</dbReference>
<dbReference type="STRING" id="1618480.US11_C0003G0004"/>
<evidence type="ECO:0000256" key="7">
    <source>
        <dbReference type="ARBA" id="ARBA00022842"/>
    </source>
</evidence>
<evidence type="ECO:0000313" key="12">
    <source>
        <dbReference type="Proteomes" id="UP000034344"/>
    </source>
</evidence>
<keyword evidence="7" id="KW-0460">Magnesium</keyword>
<evidence type="ECO:0000256" key="10">
    <source>
        <dbReference type="ARBA" id="ARBA00048523"/>
    </source>
</evidence>
<dbReference type="Proteomes" id="UP000034344">
    <property type="component" value="Unassembled WGS sequence"/>
</dbReference>
<evidence type="ECO:0000256" key="1">
    <source>
        <dbReference type="ARBA" id="ARBA00001946"/>
    </source>
</evidence>
<evidence type="ECO:0000256" key="2">
    <source>
        <dbReference type="ARBA" id="ARBA00005135"/>
    </source>
</evidence>
<dbReference type="NCBIfam" id="TIGR01488">
    <property type="entry name" value="HAD-SF-IB"/>
    <property type="match status" value="1"/>
</dbReference>
<keyword evidence="6" id="KW-0378">Hydrolase</keyword>
<name>A0A0G0HD57_9BACT</name>